<keyword evidence="5" id="KW-1185">Reference proteome</keyword>
<dbReference type="STRING" id="395493.BegalDRAFT_1327"/>
<dbReference type="Pfam" id="PF03781">
    <property type="entry name" value="FGE-sulfatase"/>
    <property type="match status" value="1"/>
</dbReference>
<feature type="chain" id="PRO_5003668848" description="Sulfatase-modifying factor enzyme-like domain-containing protein" evidence="2">
    <location>
        <begin position="24"/>
        <end position="520"/>
    </location>
</feature>
<dbReference type="eggNOG" id="COG1262">
    <property type="taxonomic scope" value="Bacteria"/>
</dbReference>
<dbReference type="OrthoDB" id="9768004at2"/>
<accession>I3CF30</accession>
<evidence type="ECO:0000313" key="4">
    <source>
        <dbReference type="EMBL" id="EIJ42223.1"/>
    </source>
</evidence>
<evidence type="ECO:0000256" key="2">
    <source>
        <dbReference type="SAM" id="SignalP"/>
    </source>
</evidence>
<dbReference type="AlphaFoldDB" id="I3CF30"/>
<dbReference type="EMBL" id="JH600070">
    <property type="protein sequence ID" value="EIJ42223.1"/>
    <property type="molecule type" value="Genomic_DNA"/>
</dbReference>
<dbReference type="Gene3D" id="3.90.1580.10">
    <property type="entry name" value="paralog of FGE (formylglycine-generating enzyme)"/>
    <property type="match status" value="1"/>
</dbReference>
<keyword evidence="2" id="KW-0732">Signal</keyword>
<dbReference type="InterPro" id="IPR051043">
    <property type="entry name" value="Sulfatase_Mod_Factor_Kinase"/>
</dbReference>
<protein>
    <recommendedName>
        <fullName evidence="3">Sulfatase-modifying factor enzyme-like domain-containing protein</fullName>
    </recommendedName>
</protein>
<dbReference type="PANTHER" id="PTHR23150">
    <property type="entry name" value="SULFATASE MODIFYING FACTOR 1, 2"/>
    <property type="match status" value="1"/>
</dbReference>
<evidence type="ECO:0000259" key="3">
    <source>
        <dbReference type="Pfam" id="PF03781"/>
    </source>
</evidence>
<dbReference type="InterPro" id="IPR016187">
    <property type="entry name" value="CTDL_fold"/>
</dbReference>
<dbReference type="HOGENOM" id="CLU_523438_0_0_6"/>
<feature type="region of interest" description="Disordered" evidence="1">
    <location>
        <begin position="165"/>
        <end position="213"/>
    </location>
</feature>
<sequence length="520" mass="58171">MLRPFFLHAVIFFLLLKAFPTQAAENQEVNAIVSTPIETSQTVTAEEPPQPAITVSVPELLEICQGHMEAKRLLTGKSGTALACYKEVLQLEPRNPQALAGIEKIAQQYQVWTERALEKEELERARVFLSRLKQVNSKHHAIKDLTIKIKALQEKQATAVVLPPVDTPTSASAEKSTVSTTPAITTPQPPPLTQSQPNRDKTEPAVNKPTISKPLGKIDTSIVVPTPAPTQAVTTNTEKTNDVDIDKKNIEPAKETIATVSKEPAKKFKTWQEPNTKMIFVWIPDGCFMLGSPDTENQRYLNESPQQKVCVSGFWMGQTEVTNGQYRLFDAQHHSGMYSEQSLDKDEQPVIKVTWQNAQDYAKWLSQLSGYQLQLPSEIQWEYANRAGTNSPYFWGDDAKQACLYANVHDAQSLQYNPFNWAGFECNDTFSVTAPVKQFRANPFGLYDIAGNVWEWTCSVYTPNYTPLEKNCTATASSPFVTVRGGAWNYRPTFLRAAARFAMPPNDNSHSGGFRLIRLK</sequence>
<name>I3CF30_9GAMM</name>
<proteinExistence type="predicted"/>
<feature type="domain" description="Sulfatase-modifying factor enzyme-like" evidence="3">
    <location>
        <begin position="280"/>
        <end position="518"/>
    </location>
</feature>
<feature type="compositionally biased region" description="Polar residues" evidence="1">
    <location>
        <begin position="167"/>
        <end position="179"/>
    </location>
</feature>
<dbReference type="GO" id="GO:0120147">
    <property type="term" value="F:formylglycine-generating oxidase activity"/>
    <property type="evidence" value="ECO:0007669"/>
    <property type="project" value="TreeGrafter"/>
</dbReference>
<dbReference type="PANTHER" id="PTHR23150:SF35">
    <property type="entry name" value="BLL6746 PROTEIN"/>
    <property type="match status" value="1"/>
</dbReference>
<gene>
    <name evidence="4" type="ORF">BegalDRAFT_1327</name>
</gene>
<dbReference type="Proteomes" id="UP000005744">
    <property type="component" value="Unassembled WGS sequence"/>
</dbReference>
<dbReference type="InterPro" id="IPR005532">
    <property type="entry name" value="SUMF_dom"/>
</dbReference>
<reference evidence="4 5" key="1">
    <citation type="submission" date="2011-11" db="EMBL/GenBank/DDBJ databases">
        <title>Improved High-Quality Draft sequence of Beggiatoa alba B18lD.</title>
        <authorList>
            <consortium name="US DOE Joint Genome Institute"/>
            <person name="Lucas S."/>
            <person name="Han J."/>
            <person name="Lapidus A."/>
            <person name="Cheng J.-F."/>
            <person name="Goodwin L."/>
            <person name="Pitluck S."/>
            <person name="Peters L."/>
            <person name="Mikhailova N."/>
            <person name="Held B."/>
            <person name="Detter J.C."/>
            <person name="Han C."/>
            <person name="Tapia R."/>
            <person name="Land M."/>
            <person name="Hauser L."/>
            <person name="Kyrpides N."/>
            <person name="Ivanova N."/>
            <person name="Pagani I."/>
            <person name="Samuel K."/>
            <person name="Teske A."/>
            <person name="Mueller J."/>
            <person name="Woyke T."/>
        </authorList>
    </citation>
    <scope>NUCLEOTIDE SEQUENCE [LARGE SCALE GENOMIC DNA]</scope>
    <source>
        <strain evidence="4 5">B18LD</strain>
    </source>
</reference>
<dbReference type="RefSeq" id="WP_002684981.1">
    <property type="nucleotide sequence ID" value="NZ_JH600070.1"/>
</dbReference>
<feature type="signal peptide" evidence="2">
    <location>
        <begin position="1"/>
        <end position="23"/>
    </location>
</feature>
<evidence type="ECO:0000256" key="1">
    <source>
        <dbReference type="SAM" id="MobiDB-lite"/>
    </source>
</evidence>
<dbReference type="InterPro" id="IPR042095">
    <property type="entry name" value="SUMF_sf"/>
</dbReference>
<evidence type="ECO:0000313" key="5">
    <source>
        <dbReference type="Proteomes" id="UP000005744"/>
    </source>
</evidence>
<organism evidence="4 5">
    <name type="scientific">Beggiatoa alba B18LD</name>
    <dbReference type="NCBI Taxonomy" id="395493"/>
    <lineage>
        <taxon>Bacteria</taxon>
        <taxon>Pseudomonadati</taxon>
        <taxon>Pseudomonadota</taxon>
        <taxon>Gammaproteobacteria</taxon>
        <taxon>Thiotrichales</taxon>
        <taxon>Thiotrichaceae</taxon>
        <taxon>Beggiatoa</taxon>
    </lineage>
</organism>
<dbReference type="SUPFAM" id="SSF56436">
    <property type="entry name" value="C-type lectin-like"/>
    <property type="match status" value="1"/>
</dbReference>